<organism evidence="3 4">
    <name type="scientific">Streptacidiphilus pinicola</name>
    <dbReference type="NCBI Taxonomy" id="2219663"/>
    <lineage>
        <taxon>Bacteria</taxon>
        <taxon>Bacillati</taxon>
        <taxon>Actinomycetota</taxon>
        <taxon>Actinomycetes</taxon>
        <taxon>Kitasatosporales</taxon>
        <taxon>Streptomycetaceae</taxon>
        <taxon>Streptacidiphilus</taxon>
    </lineage>
</organism>
<accession>A0A2X0ISB7</accession>
<evidence type="ECO:0000259" key="1">
    <source>
        <dbReference type="Pfam" id="PF07398"/>
    </source>
</evidence>
<dbReference type="SUPFAM" id="SSF55718">
    <property type="entry name" value="SCP-like"/>
    <property type="match status" value="1"/>
</dbReference>
<feature type="domain" description="MDMPI C-terminal" evidence="1">
    <location>
        <begin position="159"/>
        <end position="235"/>
    </location>
</feature>
<dbReference type="SUPFAM" id="SSF109854">
    <property type="entry name" value="DinB/YfiT-like putative metalloenzymes"/>
    <property type="match status" value="1"/>
</dbReference>
<dbReference type="InterPro" id="IPR036527">
    <property type="entry name" value="SCP2_sterol-bd_dom_sf"/>
</dbReference>
<dbReference type="Gene3D" id="1.20.120.450">
    <property type="entry name" value="dinb family like domain"/>
    <property type="match status" value="1"/>
</dbReference>
<dbReference type="InterPro" id="IPR034660">
    <property type="entry name" value="DinB/YfiT-like"/>
</dbReference>
<feature type="domain" description="Mycothiol-dependent maleylpyruvate isomerase metal-binding" evidence="2">
    <location>
        <begin position="15"/>
        <end position="150"/>
    </location>
</feature>
<evidence type="ECO:0000313" key="4">
    <source>
        <dbReference type="Proteomes" id="UP000248889"/>
    </source>
</evidence>
<dbReference type="AlphaFoldDB" id="A0A2X0ISB7"/>
<evidence type="ECO:0000259" key="2">
    <source>
        <dbReference type="Pfam" id="PF11716"/>
    </source>
</evidence>
<dbReference type="Proteomes" id="UP000248889">
    <property type="component" value="Unassembled WGS sequence"/>
</dbReference>
<dbReference type="InterPro" id="IPR024344">
    <property type="entry name" value="MDMPI_metal-binding"/>
</dbReference>
<reference evidence="3 4" key="1">
    <citation type="submission" date="2018-06" db="EMBL/GenBank/DDBJ databases">
        <title>Streptacidiphilus pinicola sp. nov., isolated from pine grove soil.</title>
        <authorList>
            <person name="Roh S.G."/>
            <person name="Park S."/>
            <person name="Kim M.-K."/>
            <person name="Yun B.-R."/>
            <person name="Park J."/>
            <person name="Kim M.J."/>
            <person name="Kim Y.S."/>
            <person name="Kim S.B."/>
        </authorList>
    </citation>
    <scope>NUCLEOTIDE SEQUENCE [LARGE SCALE GENOMIC DNA]</scope>
    <source>
        <strain evidence="3 4">MMS16-CNU450</strain>
    </source>
</reference>
<dbReference type="NCBIfam" id="TIGR03083">
    <property type="entry name" value="maleylpyruvate isomerase family mycothiol-dependent enzyme"/>
    <property type="match status" value="1"/>
</dbReference>
<proteinExistence type="predicted"/>
<comment type="caution">
    <text evidence="3">The sequence shown here is derived from an EMBL/GenBank/DDBJ whole genome shotgun (WGS) entry which is preliminary data.</text>
</comment>
<dbReference type="InterPro" id="IPR010872">
    <property type="entry name" value="MDMPI_C-term_domain"/>
</dbReference>
<name>A0A2X0ISB7_9ACTN</name>
<dbReference type="OrthoDB" id="5118203at2"/>
<dbReference type="Pfam" id="PF07398">
    <property type="entry name" value="MDMPI_C"/>
    <property type="match status" value="1"/>
</dbReference>
<dbReference type="InterPro" id="IPR017517">
    <property type="entry name" value="Maleyloyr_isom"/>
</dbReference>
<sequence>MKELDATPESFALIAAATGRLRSGLAGLTDGDVSAPSLLPGWSRGHVLNHLARQAPALERLLEWARTGVRTPQYASREARDTEIEAGAQRSASALVADIEETAAHLRQAMEELPPQAWETSIRPFTGELCTPRRILVIRLRELELHHVDLDLGYGFGDIPEPALRIILDDVLGYYAEADGAPDLDLRDTAGHPLGSHGSGAPVIRGNPADILAWLSGRTPGTDLESSAPLPELPRWL</sequence>
<protein>
    <submittedName>
        <fullName evidence="3">Uncharacterized protein</fullName>
    </submittedName>
</protein>
<dbReference type="Gene3D" id="3.30.1050.20">
    <property type="match status" value="1"/>
</dbReference>
<keyword evidence="4" id="KW-1185">Reference proteome</keyword>
<dbReference type="Pfam" id="PF11716">
    <property type="entry name" value="MDMPI_N"/>
    <property type="match status" value="1"/>
</dbReference>
<dbReference type="EMBL" id="QKYN01000032">
    <property type="protein sequence ID" value="RAG86151.1"/>
    <property type="molecule type" value="Genomic_DNA"/>
</dbReference>
<evidence type="ECO:0000313" key="3">
    <source>
        <dbReference type="EMBL" id="RAG86151.1"/>
    </source>
</evidence>
<gene>
    <name evidence="3" type="ORF">DN069_08210</name>
</gene>
<dbReference type="RefSeq" id="WP_111500188.1">
    <property type="nucleotide sequence ID" value="NZ_QKYN01000032.1"/>
</dbReference>
<dbReference type="GO" id="GO:0046872">
    <property type="term" value="F:metal ion binding"/>
    <property type="evidence" value="ECO:0007669"/>
    <property type="project" value="InterPro"/>
</dbReference>